<dbReference type="Pfam" id="PF14559">
    <property type="entry name" value="TPR_19"/>
    <property type="match status" value="2"/>
</dbReference>
<reference evidence="4 5" key="1">
    <citation type="submission" date="2017-11" db="EMBL/GenBank/DDBJ databases">
        <title>Rhodohalobacter 15182 sp. nov., isolated from a salt lake.</title>
        <authorList>
            <person name="Han S."/>
        </authorList>
    </citation>
    <scope>NUCLEOTIDE SEQUENCE [LARGE SCALE GENOMIC DNA]</scope>
    <source>
        <strain evidence="4 5">15182</strain>
    </source>
</reference>
<keyword evidence="5" id="KW-1185">Reference proteome</keyword>
<evidence type="ECO:0000313" key="4">
    <source>
        <dbReference type="EMBL" id="PKD43827.1"/>
    </source>
</evidence>
<dbReference type="OrthoDB" id="9814448at2"/>
<organism evidence="4 5">
    <name type="scientific">Rhodohalobacter barkolensis</name>
    <dbReference type="NCBI Taxonomy" id="2053187"/>
    <lineage>
        <taxon>Bacteria</taxon>
        <taxon>Pseudomonadati</taxon>
        <taxon>Balneolota</taxon>
        <taxon>Balneolia</taxon>
        <taxon>Balneolales</taxon>
        <taxon>Balneolaceae</taxon>
        <taxon>Rhodohalobacter</taxon>
    </lineage>
</organism>
<gene>
    <name evidence="4" type="ORF">CWD77_09735</name>
</gene>
<feature type="repeat" description="TPR" evidence="3">
    <location>
        <begin position="911"/>
        <end position="944"/>
    </location>
</feature>
<name>A0A2N0VI16_9BACT</name>
<feature type="repeat" description="TPR" evidence="3">
    <location>
        <begin position="103"/>
        <end position="136"/>
    </location>
</feature>
<dbReference type="Pfam" id="PF13432">
    <property type="entry name" value="TPR_16"/>
    <property type="match status" value="4"/>
</dbReference>
<dbReference type="Pfam" id="PF13174">
    <property type="entry name" value="TPR_6"/>
    <property type="match status" value="5"/>
</dbReference>
<dbReference type="RefSeq" id="WP_101073366.1">
    <property type="nucleotide sequence ID" value="NZ_PISP01000002.1"/>
</dbReference>
<dbReference type="InterPro" id="IPR051012">
    <property type="entry name" value="CellSynth/LPSAsmb/PSIAsmb"/>
</dbReference>
<dbReference type="PROSITE" id="PS50005">
    <property type="entry name" value="TPR"/>
    <property type="match status" value="11"/>
</dbReference>
<dbReference type="PANTHER" id="PTHR45586:SF1">
    <property type="entry name" value="LIPOPOLYSACCHARIDE ASSEMBLY PROTEIN B"/>
    <property type="match status" value="1"/>
</dbReference>
<accession>A0A2N0VI16</accession>
<dbReference type="Pfam" id="PF13424">
    <property type="entry name" value="TPR_12"/>
    <property type="match status" value="1"/>
</dbReference>
<dbReference type="PROSITE" id="PS50293">
    <property type="entry name" value="TPR_REGION"/>
    <property type="match status" value="2"/>
</dbReference>
<evidence type="ECO:0000256" key="1">
    <source>
        <dbReference type="ARBA" id="ARBA00022737"/>
    </source>
</evidence>
<protein>
    <submittedName>
        <fullName evidence="4">Uncharacterized protein</fullName>
    </submittedName>
</protein>
<sequence>MSRTFHRYLLTTLIFVVPSLLFGQQHQESYQKDFQEALNLFDKGLYEASIPLFETAKTSAENSVTRETASFLHARAYIKIDSSGVERHVDQFVQTYPMSTRSAVLLKELGHLHKENGDLEEAISNLDAALSYPQSGSDKAELYYILGETSAQNGDFELARNYFLTLSDEHRRSDWAPKALYARGRLFLEEEKFDESADAFELLRERYPFDAMTRRIGTALGESYYQQRNFEEAIRAFEDALPHLDHENRQKAVYLTAESYNALNQYEDATRFYRQYINAAEEDDDLRIAHYGLGWVYHKQEIYHWAARSFGEAATGDDELARKALYYKGANEKMAGRSDQAISSFRDFGDRFQSGAFIEQAYFEWAVLAFEVGFYGEAIEALRPLAQRAEELENPGEVITFLGEVYFANGEYTRALETFEIAEDISDLDPAVKRQARFQRAWVQYSNQAYEQSQPEFERVHNESPESTLGKEALFWSADAHYQIRNYGPAASQYAQFIERYPDHELVGAAKYALGWSYFMMGDFENATAPLIDFLENYDPPSIALFPFDTDTQLRIGDAFYAQGEYQDALRYYNMAIGAEPGGDYAMFQVANSYYRMNQNFEAVSQFRRVLRIYPFSSLREQAQYNVAYIYLNTGNYDQAIEEFQAVINRYPETEWAARAQYNIGDSYYNAGNYDQAIEAYNQVLEDYPRSNYIIEAINGIQFAQLSAGEEDSSTEVLEEFLADNPTSSTADRLRFRQAENMMQSGDYEAAVDEFRQYLRITNNQELVPDAYINMADAYVRTDNTEAAIEALQTLVNDFPDSDQTASALAELGRLHYDEGNYRESYESYEQLIEADARYRQEGILGMGNANIAMGNVNEARQNFEEVLSIDENSDAARVGLGKVLLEDDRVEEARRFFSLVAENNTTDIGAEAQYLLGESYLSSGDSESAREAFSRVQVLFETYDVWVAEAQYKIAEIHIREGRRGDAMSLLESIVEQYPGTSGAEKAEALLNRN</sequence>
<dbReference type="Proteomes" id="UP000233398">
    <property type="component" value="Unassembled WGS sequence"/>
</dbReference>
<dbReference type="InterPro" id="IPR011990">
    <property type="entry name" value="TPR-like_helical_dom_sf"/>
</dbReference>
<dbReference type="SMART" id="SM00028">
    <property type="entry name" value="TPR"/>
    <property type="match status" value="16"/>
</dbReference>
<keyword evidence="2 3" id="KW-0802">TPR repeat</keyword>
<feature type="repeat" description="TPR" evidence="3">
    <location>
        <begin position="841"/>
        <end position="874"/>
    </location>
</feature>
<proteinExistence type="predicted"/>
<evidence type="ECO:0000256" key="3">
    <source>
        <dbReference type="PROSITE-ProRule" id="PRU00339"/>
    </source>
</evidence>
<feature type="repeat" description="TPR" evidence="3">
    <location>
        <begin position="769"/>
        <end position="802"/>
    </location>
</feature>
<feature type="repeat" description="TPR" evidence="3">
    <location>
        <begin position="550"/>
        <end position="583"/>
    </location>
</feature>
<feature type="repeat" description="TPR" evidence="3">
    <location>
        <begin position="621"/>
        <end position="654"/>
    </location>
</feature>
<feature type="repeat" description="TPR" evidence="3">
    <location>
        <begin position="396"/>
        <end position="429"/>
    </location>
</feature>
<comment type="caution">
    <text evidence="4">The sequence shown here is derived from an EMBL/GenBank/DDBJ whole genome shotgun (WGS) entry which is preliminary data.</text>
</comment>
<dbReference type="InterPro" id="IPR019734">
    <property type="entry name" value="TPR_rpt"/>
</dbReference>
<dbReference type="EMBL" id="PISP01000002">
    <property type="protein sequence ID" value="PKD43827.1"/>
    <property type="molecule type" value="Genomic_DNA"/>
</dbReference>
<feature type="repeat" description="TPR" evidence="3">
    <location>
        <begin position="658"/>
        <end position="691"/>
    </location>
</feature>
<feature type="repeat" description="TPR" evidence="3">
    <location>
        <begin position="806"/>
        <end position="839"/>
    </location>
</feature>
<dbReference type="AlphaFoldDB" id="A0A2N0VI16"/>
<dbReference type="Gene3D" id="1.25.40.10">
    <property type="entry name" value="Tetratricopeptide repeat domain"/>
    <property type="match status" value="9"/>
</dbReference>
<feature type="repeat" description="TPR" evidence="3">
    <location>
        <begin position="214"/>
        <end position="247"/>
    </location>
</feature>
<dbReference type="PANTHER" id="PTHR45586">
    <property type="entry name" value="TPR REPEAT-CONTAINING PROTEIN PA4667"/>
    <property type="match status" value="1"/>
</dbReference>
<evidence type="ECO:0000313" key="5">
    <source>
        <dbReference type="Proteomes" id="UP000233398"/>
    </source>
</evidence>
<keyword evidence="1" id="KW-0677">Repeat</keyword>
<feature type="repeat" description="TPR" evidence="3">
    <location>
        <begin position="584"/>
        <end position="617"/>
    </location>
</feature>
<evidence type="ECO:0000256" key="2">
    <source>
        <dbReference type="ARBA" id="ARBA00022803"/>
    </source>
</evidence>
<dbReference type="SUPFAM" id="SSF48452">
    <property type="entry name" value="TPR-like"/>
    <property type="match status" value="4"/>
</dbReference>